<proteinExistence type="predicted"/>
<feature type="chain" id="PRO_5030548420" description="Phosphoribulokinase/uridine kinase domain-containing protein" evidence="2">
    <location>
        <begin position="18"/>
        <end position="324"/>
    </location>
</feature>
<dbReference type="PANTHER" id="PTHR10285">
    <property type="entry name" value="URIDINE KINASE"/>
    <property type="match status" value="1"/>
</dbReference>
<feature type="compositionally biased region" description="Low complexity" evidence="1">
    <location>
        <begin position="40"/>
        <end position="54"/>
    </location>
</feature>
<feature type="region of interest" description="Disordered" evidence="1">
    <location>
        <begin position="39"/>
        <end position="77"/>
    </location>
</feature>
<dbReference type="Gene3D" id="3.40.50.300">
    <property type="entry name" value="P-loop containing nucleotide triphosphate hydrolases"/>
    <property type="match status" value="1"/>
</dbReference>
<sequence length="324" mass="36273">MAIIALREILLTAFVSTSTHRSNSNFNTNGHIWNRAGQRTLTSPLPSMPSTSLMATSEPSPAADAAATGSTQKVETQDDAPVDNMIERYQELAHKLEQLYDAKFGSSTTTDDDAPQQLWIGIAGGPGSGKSTSAERVTEILNTHSDIAVVLPVDGYHTPRAQLQDALLRRGAPWTFDVAMCAEDLRRAKRDGKASLPIYDRDISDPRRDGVQLERHHKFVLVEGLYLLFRDDDDPARAHRQDHGNGWAELYDLWDERWFIRAPSREVQYSRLINRSLKTWTDAKAEVWGTGEEGATKRVQFNDAKNMDLIAPHEQYADEVIVTM</sequence>
<dbReference type="InterPro" id="IPR027417">
    <property type="entry name" value="P-loop_NTPase"/>
</dbReference>
<reference evidence="3" key="1">
    <citation type="submission" date="2021-01" db="EMBL/GenBank/DDBJ databases">
        <authorList>
            <person name="Corre E."/>
            <person name="Pelletier E."/>
            <person name="Niang G."/>
            <person name="Scheremetjew M."/>
            <person name="Finn R."/>
            <person name="Kale V."/>
            <person name="Holt S."/>
            <person name="Cochrane G."/>
            <person name="Meng A."/>
            <person name="Brown T."/>
            <person name="Cohen L."/>
        </authorList>
    </citation>
    <scope>NUCLEOTIDE SEQUENCE</scope>
    <source>
        <strain evidence="3">CCMP3328</strain>
    </source>
</reference>
<feature type="signal peptide" evidence="2">
    <location>
        <begin position="1"/>
        <end position="17"/>
    </location>
</feature>
<evidence type="ECO:0008006" key="4">
    <source>
        <dbReference type="Google" id="ProtNLM"/>
    </source>
</evidence>
<organism evidence="3">
    <name type="scientific">Craspedostauros australis</name>
    <dbReference type="NCBI Taxonomy" id="1486917"/>
    <lineage>
        <taxon>Eukaryota</taxon>
        <taxon>Sar</taxon>
        <taxon>Stramenopiles</taxon>
        <taxon>Ochrophyta</taxon>
        <taxon>Bacillariophyta</taxon>
        <taxon>Bacillariophyceae</taxon>
        <taxon>Bacillariophycidae</taxon>
        <taxon>Naviculales</taxon>
        <taxon>Naviculaceae</taxon>
        <taxon>Craspedostauros</taxon>
    </lineage>
</organism>
<dbReference type="SUPFAM" id="SSF52540">
    <property type="entry name" value="P-loop containing nucleoside triphosphate hydrolases"/>
    <property type="match status" value="1"/>
</dbReference>
<dbReference type="AlphaFoldDB" id="A0A7R9WU83"/>
<evidence type="ECO:0000256" key="1">
    <source>
        <dbReference type="SAM" id="MobiDB-lite"/>
    </source>
</evidence>
<evidence type="ECO:0000256" key="2">
    <source>
        <dbReference type="SAM" id="SignalP"/>
    </source>
</evidence>
<evidence type="ECO:0000313" key="3">
    <source>
        <dbReference type="EMBL" id="CAD8334769.1"/>
    </source>
</evidence>
<name>A0A7R9WU83_9STRA</name>
<gene>
    <name evidence="3" type="ORF">CAUS1442_LOCUS6874</name>
</gene>
<protein>
    <recommendedName>
        <fullName evidence="4">Phosphoribulokinase/uridine kinase domain-containing protein</fullName>
    </recommendedName>
</protein>
<accession>A0A7R9WU83</accession>
<keyword evidence="2" id="KW-0732">Signal</keyword>
<dbReference type="EMBL" id="HBEF01010894">
    <property type="protein sequence ID" value="CAD8334769.1"/>
    <property type="molecule type" value="Transcribed_RNA"/>
</dbReference>